<dbReference type="Pfam" id="PF06985">
    <property type="entry name" value="HET"/>
    <property type="match status" value="1"/>
</dbReference>
<evidence type="ECO:0000313" key="3">
    <source>
        <dbReference type="Proteomes" id="UP000663193"/>
    </source>
</evidence>
<accession>A0A7U2I3K3</accession>
<dbReference type="Proteomes" id="UP000663193">
    <property type="component" value="Chromosome 11"/>
</dbReference>
<organism evidence="2 3">
    <name type="scientific">Phaeosphaeria nodorum (strain SN15 / ATCC MYA-4574 / FGSC 10173)</name>
    <name type="common">Glume blotch fungus</name>
    <name type="synonym">Parastagonospora nodorum</name>
    <dbReference type="NCBI Taxonomy" id="321614"/>
    <lineage>
        <taxon>Eukaryota</taxon>
        <taxon>Fungi</taxon>
        <taxon>Dikarya</taxon>
        <taxon>Ascomycota</taxon>
        <taxon>Pezizomycotina</taxon>
        <taxon>Dothideomycetes</taxon>
        <taxon>Pleosporomycetidae</taxon>
        <taxon>Pleosporales</taxon>
        <taxon>Pleosporineae</taxon>
        <taxon>Phaeosphaeriaceae</taxon>
        <taxon>Parastagonospora</taxon>
    </lineage>
</organism>
<dbReference type="EMBL" id="CP069033">
    <property type="protein sequence ID" value="QRD00499.1"/>
    <property type="molecule type" value="Genomic_DNA"/>
</dbReference>
<evidence type="ECO:0000259" key="1">
    <source>
        <dbReference type="Pfam" id="PF06985"/>
    </source>
</evidence>
<protein>
    <recommendedName>
        <fullName evidence="1">Heterokaryon incompatibility domain-containing protein</fullName>
    </recommendedName>
</protein>
<gene>
    <name evidence="2" type="ORF">JI435_090560</name>
</gene>
<dbReference type="VEuPathDB" id="FungiDB:JI435_090560"/>
<dbReference type="AlphaFoldDB" id="A0A7U2I3K3"/>
<feature type="domain" description="Heterokaryon incompatibility" evidence="1">
    <location>
        <begin position="66"/>
        <end position="212"/>
    </location>
</feature>
<name>A0A7U2I3K3_PHANO</name>
<keyword evidence="3" id="KW-1185">Reference proteome</keyword>
<dbReference type="InterPro" id="IPR010730">
    <property type="entry name" value="HET"/>
</dbReference>
<dbReference type="PANTHER" id="PTHR24148:SF80">
    <property type="entry name" value="HETEROKARYON INCOMPATIBILITY DOMAIN-CONTAINING PROTEIN"/>
    <property type="match status" value="1"/>
</dbReference>
<sequence>MPEIGLDPVAMMDSGIKDSIIPYTYEPLPKDADFIRLMHLEPALDSEAPLHFTFTSNDIGSLVAQYEAISYTWGEPKLDYALHVNGSSTCVMVTKNLDSALRKLRHSKTPRILWADAVCINQSDNEEKSRQIPLMTKIFRGASRVLAWLDGGADEEKGMQLLNKWSRDAGHTIRERSNGQSKSPAHDVAQETDSIHRLLDLAWFSRLWIIQEVVMNADVVLICGSCDISWFRFSIGLSVYRTKRPSARFIDELEALQRIYQLWKHYNTFSDTRMRRHEAEDIEDICDLVQTFSSYKCTDPRDRIFAMYSMTSTIQPVSNRSDRNSTNEALQIMPEDFHRSGSIDVILHRRNYVHDLERSLAFYKTIYMDIDYTQDIRQVYQTFAAACIKSDRTPFVLESLLRRRFLQPVNDWPSWVPDWRVAPTATRWGYGYPSIRFKQVSPDIVSLSYSEFKSSTHRFIVDDIIRAPTEGHSRAFVDSLRTFITTWSGLIIELMAILLPTIPMDQKECFIADLAGLRGPTNRFLPLMQEFRNAMRNQCFFIATSPTVTSPLLGYGSTVMREGDELVYLPDDYDPCREAETALYDVQCYLHLRRKGTHSSARIDTHFLLGTALAVLAPGACFSSSRSSSGSTIAMWGGGHTAAERMDPRHADKFLVYLE</sequence>
<reference evidence="3" key="1">
    <citation type="journal article" date="2021" name="BMC Genomics">
        <title>Chromosome-level genome assembly and manually-curated proteome of model necrotroph Parastagonospora nodorum Sn15 reveals a genome-wide trove of candidate effector homologs, and redundancy of virulence-related functions within an accessory chromosome.</title>
        <authorList>
            <person name="Bertazzoni S."/>
            <person name="Jones D.A.B."/>
            <person name="Phan H.T."/>
            <person name="Tan K.-C."/>
            <person name="Hane J.K."/>
        </authorList>
    </citation>
    <scope>NUCLEOTIDE SEQUENCE [LARGE SCALE GENOMIC DNA]</scope>
    <source>
        <strain evidence="3">SN15 / ATCC MYA-4574 / FGSC 10173)</strain>
    </source>
</reference>
<dbReference type="InterPro" id="IPR052895">
    <property type="entry name" value="HetReg/Transcr_Mod"/>
</dbReference>
<dbReference type="PANTHER" id="PTHR24148">
    <property type="entry name" value="ANKYRIN REPEAT DOMAIN-CONTAINING PROTEIN 39 HOMOLOG-RELATED"/>
    <property type="match status" value="1"/>
</dbReference>
<evidence type="ECO:0000313" key="2">
    <source>
        <dbReference type="EMBL" id="QRD00499.1"/>
    </source>
</evidence>
<dbReference type="OrthoDB" id="2157530at2759"/>
<proteinExistence type="predicted"/>